<reference evidence="1 2" key="2">
    <citation type="submission" date="2018-11" db="EMBL/GenBank/DDBJ databases">
        <authorList>
            <consortium name="Pathogen Informatics"/>
        </authorList>
    </citation>
    <scope>NUCLEOTIDE SEQUENCE [LARGE SCALE GENOMIC DNA]</scope>
</reference>
<dbReference type="AlphaFoldDB" id="A0A0R3TQE5"/>
<evidence type="ECO:0000313" key="2">
    <source>
        <dbReference type="Proteomes" id="UP000278807"/>
    </source>
</evidence>
<organism evidence="3">
    <name type="scientific">Rodentolepis nana</name>
    <name type="common">Dwarf tapeworm</name>
    <name type="synonym">Hymenolepis nana</name>
    <dbReference type="NCBI Taxonomy" id="102285"/>
    <lineage>
        <taxon>Eukaryota</taxon>
        <taxon>Metazoa</taxon>
        <taxon>Spiralia</taxon>
        <taxon>Lophotrochozoa</taxon>
        <taxon>Platyhelminthes</taxon>
        <taxon>Cestoda</taxon>
        <taxon>Eucestoda</taxon>
        <taxon>Cyclophyllidea</taxon>
        <taxon>Hymenolepididae</taxon>
        <taxon>Rodentolepis</taxon>
    </lineage>
</organism>
<sequence>MMIADSLSKPILISAEKLVIIPRHLHKKFHPCRNSG</sequence>
<dbReference type="Proteomes" id="UP000278807">
    <property type="component" value="Unassembled WGS sequence"/>
</dbReference>
<evidence type="ECO:0000313" key="3">
    <source>
        <dbReference type="WBParaSite" id="HNAJ_0000976401-mRNA-1"/>
    </source>
</evidence>
<protein>
    <submittedName>
        <fullName evidence="3">Transcriptional regulator</fullName>
    </submittedName>
</protein>
<name>A0A0R3TQE5_RODNA</name>
<proteinExistence type="predicted"/>
<evidence type="ECO:0000313" key="1">
    <source>
        <dbReference type="EMBL" id="VDO06415.1"/>
    </source>
</evidence>
<dbReference type="EMBL" id="UZAE01012738">
    <property type="protein sequence ID" value="VDO06415.1"/>
    <property type="molecule type" value="Genomic_DNA"/>
</dbReference>
<gene>
    <name evidence="1" type="ORF">HNAJ_LOCUS9759</name>
</gene>
<keyword evidence="2" id="KW-1185">Reference proteome</keyword>
<dbReference type="WBParaSite" id="HNAJ_0000976401-mRNA-1">
    <property type="protein sequence ID" value="HNAJ_0000976401-mRNA-1"/>
    <property type="gene ID" value="HNAJ_0000976401"/>
</dbReference>
<reference evidence="3" key="1">
    <citation type="submission" date="2017-02" db="UniProtKB">
        <authorList>
            <consortium name="WormBaseParasite"/>
        </authorList>
    </citation>
    <scope>IDENTIFICATION</scope>
</reference>
<accession>A0A0R3TQE5</accession>